<keyword evidence="2" id="KW-1185">Reference proteome</keyword>
<dbReference type="SUPFAM" id="SSF48097">
    <property type="entry name" value="Regulator of G-protein signaling, RGS"/>
    <property type="match status" value="1"/>
</dbReference>
<proteinExistence type="predicted"/>
<dbReference type="RefSeq" id="WP_069194139.1">
    <property type="nucleotide sequence ID" value="NZ_RLII01000005.1"/>
</dbReference>
<dbReference type="InterPro" id="IPR036305">
    <property type="entry name" value="RGS_sf"/>
</dbReference>
<accession>A0A4Q0I5I6</accession>
<name>A0A4Q0I5I6_9FIRM</name>
<dbReference type="InterPro" id="IPR014998">
    <property type="entry name" value="DUF1848"/>
</dbReference>
<protein>
    <submittedName>
        <fullName evidence="1">DUF1848 domain-containing protein</fullName>
    </submittedName>
</protein>
<organism evidence="1 2">
    <name type="scientific">Acetivibrio mesophilus</name>
    <dbReference type="NCBI Taxonomy" id="2487273"/>
    <lineage>
        <taxon>Bacteria</taxon>
        <taxon>Bacillati</taxon>
        <taxon>Bacillota</taxon>
        <taxon>Clostridia</taxon>
        <taxon>Eubacteriales</taxon>
        <taxon>Oscillospiraceae</taxon>
        <taxon>Acetivibrio</taxon>
    </lineage>
</organism>
<dbReference type="Pfam" id="PF08902">
    <property type="entry name" value="DUF1848"/>
    <property type="match status" value="1"/>
</dbReference>
<reference evidence="2" key="1">
    <citation type="submission" date="2018-11" db="EMBL/GenBank/DDBJ databases">
        <title>Genome sequencing of a novel mesophilic and cellulolytic organism within the genus Hungateiclostridium.</title>
        <authorList>
            <person name="Rettenmaier R."/>
            <person name="Liebl W."/>
            <person name="Zverlov V."/>
        </authorList>
    </citation>
    <scope>NUCLEOTIDE SEQUENCE [LARGE SCALE GENOMIC DNA]</scope>
    <source>
        <strain evidence="2">N2K1</strain>
    </source>
</reference>
<dbReference type="AlphaFoldDB" id="A0A4Q0I5I6"/>
<dbReference type="OrthoDB" id="9771212at2"/>
<sequence length="280" mass="32448">MLEIISCSRRTDIPTFYYEWLQECLKNEYVMVKNPYNKSTYMVDLSYEKVHSICLWSKSFANVLKDPKYLSLYNLYFQFTITGYSKFLEPNVVDTNEAVSQMEQLARKYSPQQINWRFDPIIFSLKGEKEPTPDNFERARLKVFETLCKDISSFGVNRCTISFLCLYKKVEQRMKKANFTYFPPSQQKQIEFVSQLVEIADKYGVNIYTCSSPLIEGVPGVKKSHCIDGAYLEELFGKRASRAKDAGQRKECGCTRSKDIGGYDDQSCGHGCIYCYARNS</sequence>
<gene>
    <name evidence="1" type="ORF">EFD62_06500</name>
</gene>
<comment type="caution">
    <text evidence="1">The sequence shown here is derived from an EMBL/GenBank/DDBJ whole genome shotgun (WGS) entry which is preliminary data.</text>
</comment>
<dbReference type="EMBL" id="RLII01000005">
    <property type="protein sequence ID" value="RXE59593.1"/>
    <property type="molecule type" value="Genomic_DNA"/>
</dbReference>
<evidence type="ECO:0000313" key="1">
    <source>
        <dbReference type="EMBL" id="RXE59593.1"/>
    </source>
</evidence>
<dbReference type="Proteomes" id="UP000289166">
    <property type="component" value="Unassembled WGS sequence"/>
</dbReference>
<evidence type="ECO:0000313" key="2">
    <source>
        <dbReference type="Proteomes" id="UP000289166"/>
    </source>
</evidence>